<name>A0ABN1UC05_9ACTN</name>
<dbReference type="Proteomes" id="UP001499979">
    <property type="component" value="Unassembled WGS sequence"/>
</dbReference>
<gene>
    <name evidence="2" type="ORF">GCM10009606_17680</name>
</gene>
<evidence type="ECO:0000313" key="2">
    <source>
        <dbReference type="EMBL" id="GAA1138336.1"/>
    </source>
</evidence>
<evidence type="ECO:0000313" key="3">
    <source>
        <dbReference type="Proteomes" id="UP001499979"/>
    </source>
</evidence>
<protein>
    <submittedName>
        <fullName evidence="2">Uncharacterized protein</fullName>
    </submittedName>
</protein>
<sequence>MSIPLSQLMQIDDPDVGPLRGAYTICLAPKLSVELEAATARYTESEAALKVAREDAESDRERPGRQRRVGQKSTLKELEEKADRDAAEADEIRERMLARSIELQLVVDEDRWAEFTREHPARDEDDDPTGARRDRFYGIGLCNVDELLKIIDHFITRYGDERPADGSWAFVKANSAPGERDGLAAKIVRMHTAGVDLGKSRTALRNSQRLATDSE</sequence>
<evidence type="ECO:0000256" key="1">
    <source>
        <dbReference type="SAM" id="MobiDB-lite"/>
    </source>
</evidence>
<keyword evidence="3" id="KW-1185">Reference proteome</keyword>
<feature type="compositionally biased region" description="Basic and acidic residues" evidence="1">
    <location>
        <begin position="74"/>
        <end position="88"/>
    </location>
</feature>
<comment type="caution">
    <text evidence="2">The sequence shown here is derived from an EMBL/GenBank/DDBJ whole genome shotgun (WGS) entry which is preliminary data.</text>
</comment>
<feature type="compositionally biased region" description="Basic and acidic residues" evidence="1">
    <location>
        <begin position="51"/>
        <end position="64"/>
    </location>
</feature>
<dbReference type="EMBL" id="BAAAJE010000006">
    <property type="protein sequence ID" value="GAA1138336.1"/>
    <property type="molecule type" value="Genomic_DNA"/>
</dbReference>
<reference evidence="2 3" key="1">
    <citation type="journal article" date="2019" name="Int. J. Syst. Evol. Microbiol.">
        <title>The Global Catalogue of Microorganisms (GCM) 10K type strain sequencing project: providing services to taxonomists for standard genome sequencing and annotation.</title>
        <authorList>
            <consortium name="The Broad Institute Genomics Platform"/>
            <consortium name="The Broad Institute Genome Sequencing Center for Infectious Disease"/>
            <person name="Wu L."/>
            <person name="Ma J."/>
        </authorList>
    </citation>
    <scope>NUCLEOTIDE SEQUENCE [LARGE SCALE GENOMIC DNA]</scope>
    <source>
        <strain evidence="2 3">JCM 11813</strain>
    </source>
</reference>
<accession>A0ABN1UC05</accession>
<proteinExistence type="predicted"/>
<organism evidence="2 3">
    <name type="scientific">Nocardioides aquiterrae</name>
    <dbReference type="NCBI Taxonomy" id="203799"/>
    <lineage>
        <taxon>Bacteria</taxon>
        <taxon>Bacillati</taxon>
        <taxon>Actinomycetota</taxon>
        <taxon>Actinomycetes</taxon>
        <taxon>Propionibacteriales</taxon>
        <taxon>Nocardioidaceae</taxon>
        <taxon>Nocardioides</taxon>
    </lineage>
</organism>
<feature type="region of interest" description="Disordered" evidence="1">
    <location>
        <begin position="44"/>
        <end position="88"/>
    </location>
</feature>
<dbReference type="RefSeq" id="WP_343907132.1">
    <property type="nucleotide sequence ID" value="NZ_BAAAJE010000006.1"/>
</dbReference>